<reference evidence="2" key="1">
    <citation type="submission" date="2020-01" db="EMBL/GenBank/DDBJ databases">
        <title>Diverse partitiviruses from the phytopathogenic fungus, Rosellinia necatrix.</title>
        <authorList>
            <person name="Telengech P.K."/>
            <person name="Hisano S."/>
            <person name="Mugambi C."/>
            <person name="Hyodo K."/>
            <person name="Arjona J."/>
            <person name="Lopez C."/>
            <person name="Kanematsu S."/>
            <person name="Kondo H."/>
            <person name="Suzuki N."/>
        </authorList>
    </citation>
    <scope>NUCLEOTIDE SEQUENCE</scope>
    <source>
        <strain evidence="2">W1041</strain>
    </source>
</reference>
<feature type="compositionally biased region" description="Polar residues" evidence="1">
    <location>
        <begin position="1"/>
        <end position="12"/>
    </location>
</feature>
<name>A0A6F8UMR9_9VIRU</name>
<organism evidence="2">
    <name type="scientific">Rosellinia necatrix partitivirus 5</name>
    <dbReference type="NCBI Taxonomy" id="1148494"/>
    <lineage>
        <taxon>Viruses</taxon>
        <taxon>Riboviria</taxon>
        <taxon>Orthornavirae</taxon>
        <taxon>Pisuviricota</taxon>
        <taxon>Duplopiviricetes</taxon>
        <taxon>Durnavirales</taxon>
        <taxon>Partitiviridae</taxon>
    </lineage>
</organism>
<dbReference type="EMBL" id="LC521313">
    <property type="protein sequence ID" value="BCB16796.1"/>
    <property type="molecule type" value="Genomic_RNA"/>
</dbReference>
<feature type="region of interest" description="Disordered" evidence="1">
    <location>
        <begin position="1"/>
        <end position="79"/>
    </location>
</feature>
<protein>
    <submittedName>
        <fullName evidence="2">Capsid protein</fullName>
    </submittedName>
</protein>
<evidence type="ECO:0000256" key="1">
    <source>
        <dbReference type="SAM" id="MobiDB-lite"/>
    </source>
</evidence>
<feature type="compositionally biased region" description="Acidic residues" evidence="1">
    <location>
        <begin position="53"/>
        <end position="65"/>
    </location>
</feature>
<sequence>MSTTFRKPTSQLYGHKKTVTPAPKAQVHEEPEVKDLPAPSYKFADKQQGVVDTEAEDRDKEDEEIREGQGKNSADVEQPITSFKKKEKAVIKNDKFDRSYTEPTTGSNVFEAFWSRETDYDLEEVTHTQKNSWTPNALAMFEILDAASIFVTESRIIAKHHPNYLDYAVSVYYAIMFYIQILRAQQAAGHLTGSNLKFLRRFDRMFRPEELPITCILEPYFSSITSCLLPDSKYTWIMPDIAPGLFSAQILNLFAQNKPISDGGVYIQPMVPMMLSILRTAITQARQNALNHTLNNLGGGDAGDNTPLYFNDRDEYIPMRISDNNGQNLFGVAYQNGQARNDGRNSMFYFCGVTYPFHADYDRLANAAPRWRRSSFATLAEANLNNGTRANNRLDFFLHMEEDDDLEWFRELILQAGIHARFFGDVKSFSDIPVVGGIETLISCQFKKANIGGNGVHTFPDYYLGAGTTTLANGTDPWYSDRFRNMVGSFYTTRNGYKRQEVLQAMTFAANATMPIGAGPARVGEEHTTYRKGPYWTNMEWTATRFADAGQLGKPMFAGWRELIQTTFAKIKPAGY</sequence>
<feature type="compositionally biased region" description="Basic and acidic residues" evidence="1">
    <location>
        <begin position="26"/>
        <end position="35"/>
    </location>
</feature>
<evidence type="ECO:0000313" key="2">
    <source>
        <dbReference type="EMBL" id="BCB16796.1"/>
    </source>
</evidence>
<gene>
    <name evidence="2" type="primary">CP</name>
</gene>
<accession>A0A6F8UMR9</accession>
<proteinExistence type="predicted"/>